<keyword evidence="7" id="KW-1185">Reference proteome</keyword>
<dbReference type="Gene3D" id="1.10.10.10">
    <property type="entry name" value="Winged helix-like DNA-binding domain superfamily/Winged helix DNA-binding domain"/>
    <property type="match status" value="1"/>
</dbReference>
<dbReference type="KEGG" id="pbd:PBOR_18015"/>
<dbReference type="SUPFAM" id="SSF46689">
    <property type="entry name" value="Homeodomain-like"/>
    <property type="match status" value="1"/>
</dbReference>
<dbReference type="GO" id="GO:0003700">
    <property type="term" value="F:DNA-binding transcription factor activity"/>
    <property type="evidence" value="ECO:0007669"/>
    <property type="project" value="InterPro"/>
</dbReference>
<feature type="domain" description="SIS" evidence="5">
    <location>
        <begin position="125"/>
        <end position="266"/>
    </location>
</feature>
<accession>A0A089LHJ0</accession>
<evidence type="ECO:0000256" key="3">
    <source>
        <dbReference type="ARBA" id="ARBA00023163"/>
    </source>
</evidence>
<dbReference type="PROSITE" id="PS51071">
    <property type="entry name" value="HTH_RPIR"/>
    <property type="match status" value="1"/>
</dbReference>
<dbReference type="OrthoDB" id="6590756at2"/>
<evidence type="ECO:0000256" key="2">
    <source>
        <dbReference type="ARBA" id="ARBA00023125"/>
    </source>
</evidence>
<dbReference type="InterPro" id="IPR009057">
    <property type="entry name" value="Homeodomain-like_sf"/>
</dbReference>
<dbReference type="GO" id="GO:0097367">
    <property type="term" value="F:carbohydrate derivative binding"/>
    <property type="evidence" value="ECO:0007669"/>
    <property type="project" value="InterPro"/>
</dbReference>
<feature type="domain" description="HTH rpiR-type" evidence="4">
    <location>
        <begin position="1"/>
        <end position="76"/>
    </location>
</feature>
<evidence type="ECO:0000259" key="4">
    <source>
        <dbReference type="PROSITE" id="PS51071"/>
    </source>
</evidence>
<dbReference type="CDD" id="cd05013">
    <property type="entry name" value="SIS_RpiR"/>
    <property type="match status" value="1"/>
</dbReference>
<dbReference type="Proteomes" id="UP000029518">
    <property type="component" value="Chromosome"/>
</dbReference>
<dbReference type="PROSITE" id="PS51464">
    <property type="entry name" value="SIS"/>
    <property type="match status" value="1"/>
</dbReference>
<organism evidence="6 7">
    <name type="scientific">Paenibacillus borealis</name>
    <dbReference type="NCBI Taxonomy" id="160799"/>
    <lineage>
        <taxon>Bacteria</taxon>
        <taxon>Bacillati</taxon>
        <taxon>Bacillota</taxon>
        <taxon>Bacilli</taxon>
        <taxon>Bacillales</taxon>
        <taxon>Paenibacillaceae</taxon>
        <taxon>Paenibacillus</taxon>
    </lineage>
</organism>
<dbReference type="InterPro" id="IPR036388">
    <property type="entry name" value="WH-like_DNA-bd_sf"/>
</dbReference>
<dbReference type="Gene3D" id="3.40.50.10490">
    <property type="entry name" value="Glucose-6-phosphate isomerase like protein, domain 1"/>
    <property type="match status" value="1"/>
</dbReference>
<evidence type="ECO:0000256" key="1">
    <source>
        <dbReference type="ARBA" id="ARBA00023015"/>
    </source>
</evidence>
<keyword evidence="2" id="KW-0238">DNA-binding</keyword>
<dbReference type="Pfam" id="PF01380">
    <property type="entry name" value="SIS"/>
    <property type="match status" value="1"/>
</dbReference>
<dbReference type="EMBL" id="CP009285">
    <property type="protein sequence ID" value="AIQ58628.1"/>
    <property type="molecule type" value="Genomic_DNA"/>
</dbReference>
<dbReference type="GO" id="GO:1901135">
    <property type="term" value="P:carbohydrate derivative metabolic process"/>
    <property type="evidence" value="ECO:0007669"/>
    <property type="project" value="InterPro"/>
</dbReference>
<dbReference type="AlphaFoldDB" id="A0A089LHJ0"/>
<name>A0A089LHJ0_PAEBO</name>
<protein>
    <submittedName>
        <fullName evidence="6">Transcriptional regulator</fullName>
    </submittedName>
</protein>
<keyword evidence="1" id="KW-0805">Transcription regulation</keyword>
<evidence type="ECO:0000259" key="5">
    <source>
        <dbReference type="PROSITE" id="PS51464"/>
    </source>
</evidence>
<dbReference type="HOGENOM" id="CLU_055769_2_1_9"/>
<dbReference type="GO" id="GO:0003677">
    <property type="term" value="F:DNA binding"/>
    <property type="evidence" value="ECO:0007669"/>
    <property type="project" value="UniProtKB-KW"/>
</dbReference>
<dbReference type="InterPro" id="IPR046348">
    <property type="entry name" value="SIS_dom_sf"/>
</dbReference>
<keyword evidence="3" id="KW-0804">Transcription</keyword>
<gene>
    <name evidence="6" type="ORF">PBOR_18015</name>
</gene>
<dbReference type="InterPro" id="IPR001347">
    <property type="entry name" value="SIS_dom"/>
</dbReference>
<dbReference type="PANTHER" id="PTHR30514">
    <property type="entry name" value="GLUCOKINASE"/>
    <property type="match status" value="1"/>
</dbReference>
<proteinExistence type="predicted"/>
<dbReference type="PANTHER" id="PTHR30514:SF1">
    <property type="entry name" value="HTH-TYPE TRANSCRIPTIONAL REGULATOR HEXR-RELATED"/>
    <property type="match status" value="1"/>
</dbReference>
<dbReference type="InterPro" id="IPR000281">
    <property type="entry name" value="HTH_RpiR"/>
</dbReference>
<sequence>MKLLLQLKEMHHFTTNERSIAAYILTHKDNILPMSIQELAKATYTSHSAINRLTHKLGLAGYKEFILKLAREFQQDVHSISNVDVNYPFAPGEAPIQVAKEIAELMKATIEKNFAFLEDAQLAKAADILDRSDKIFIYALGDSEIRAKSFQNKLIKINKYAVIATELSEWEYHTVNLTQNDCAIFLTYHGLTANNLKAAKYFVRKNIPFITITAAHGTELAKLSTLCIQVPEDEVKHAKIGTFSSQIAFEYVLNVIYSCIYRINYSKNKLASRDVLNDFYMDDVKTEL</sequence>
<dbReference type="Pfam" id="PF01418">
    <property type="entry name" value="HTH_6"/>
    <property type="match status" value="1"/>
</dbReference>
<dbReference type="SUPFAM" id="SSF53697">
    <property type="entry name" value="SIS domain"/>
    <property type="match status" value="1"/>
</dbReference>
<dbReference type="InterPro" id="IPR047640">
    <property type="entry name" value="RpiR-like"/>
</dbReference>
<dbReference type="InterPro" id="IPR035472">
    <property type="entry name" value="RpiR-like_SIS"/>
</dbReference>
<evidence type="ECO:0000313" key="7">
    <source>
        <dbReference type="Proteomes" id="UP000029518"/>
    </source>
</evidence>
<reference evidence="6" key="1">
    <citation type="submission" date="2014-08" db="EMBL/GenBank/DDBJ databases">
        <title>Comparative genomics of the Paenibacillus odorifer group.</title>
        <authorList>
            <person name="den Bakker H.C."/>
            <person name="Tsai Y.-C.Y.-C."/>
            <person name="Martin N."/>
            <person name="Korlach J."/>
            <person name="Wiedmann M."/>
        </authorList>
    </citation>
    <scope>NUCLEOTIDE SEQUENCE [LARGE SCALE GENOMIC DNA]</scope>
    <source>
        <strain evidence="6">DSM 13188</strain>
    </source>
</reference>
<evidence type="ECO:0000313" key="6">
    <source>
        <dbReference type="EMBL" id="AIQ58628.1"/>
    </source>
</evidence>
<dbReference type="RefSeq" id="WP_042213721.1">
    <property type="nucleotide sequence ID" value="NZ_CP009285.1"/>
</dbReference>